<dbReference type="PROSITE" id="PS50851">
    <property type="entry name" value="CHEW"/>
    <property type="match status" value="1"/>
</dbReference>
<dbReference type="SMART" id="SM00260">
    <property type="entry name" value="CheW"/>
    <property type="match status" value="1"/>
</dbReference>
<name>A0A398BEA3_9BACI</name>
<dbReference type="CDD" id="cd00732">
    <property type="entry name" value="CheW"/>
    <property type="match status" value="1"/>
</dbReference>
<evidence type="ECO:0000313" key="3">
    <source>
        <dbReference type="Proteomes" id="UP000266016"/>
    </source>
</evidence>
<dbReference type="InterPro" id="IPR036061">
    <property type="entry name" value="CheW-like_dom_sf"/>
</dbReference>
<reference evidence="2 3" key="1">
    <citation type="submission" date="2018-08" db="EMBL/GenBank/DDBJ databases">
        <title>Bacillus jemisoniae sp. nov., Bacillus chryseoplanitiae sp. nov., Bacillus resnikiae sp. nov., and Bacillus frankliniae sp. nov., isolated from Viking spacecraft and associated surfaces.</title>
        <authorList>
            <person name="Seuylemezian A."/>
            <person name="Vaishampayan P."/>
        </authorList>
    </citation>
    <scope>NUCLEOTIDE SEQUENCE [LARGE SCALE GENOMIC DNA]</scope>
    <source>
        <strain evidence="2 3">MA001</strain>
    </source>
</reference>
<accession>A0A398BEA3</accession>
<dbReference type="Pfam" id="PF01584">
    <property type="entry name" value="CheW"/>
    <property type="match status" value="1"/>
</dbReference>
<dbReference type="AlphaFoldDB" id="A0A398BEA3"/>
<organism evidence="2 3">
    <name type="scientific">Peribacillus asahii</name>
    <dbReference type="NCBI Taxonomy" id="228899"/>
    <lineage>
        <taxon>Bacteria</taxon>
        <taxon>Bacillati</taxon>
        <taxon>Bacillota</taxon>
        <taxon>Bacilli</taxon>
        <taxon>Bacillales</taxon>
        <taxon>Bacillaceae</taxon>
        <taxon>Peribacillus</taxon>
    </lineage>
</organism>
<dbReference type="GO" id="GO:0006935">
    <property type="term" value="P:chemotaxis"/>
    <property type="evidence" value="ECO:0007669"/>
    <property type="project" value="InterPro"/>
</dbReference>
<dbReference type="Gene3D" id="2.30.30.40">
    <property type="entry name" value="SH3 Domains"/>
    <property type="match status" value="1"/>
</dbReference>
<gene>
    <name evidence="2" type="ORF">D1953_07505</name>
</gene>
<dbReference type="GO" id="GO:0005829">
    <property type="term" value="C:cytosol"/>
    <property type="evidence" value="ECO:0007669"/>
    <property type="project" value="TreeGrafter"/>
</dbReference>
<dbReference type="InterPro" id="IPR039315">
    <property type="entry name" value="CheW"/>
</dbReference>
<dbReference type="InterPro" id="IPR002545">
    <property type="entry name" value="CheW-lke_dom"/>
</dbReference>
<evidence type="ECO:0000259" key="1">
    <source>
        <dbReference type="PROSITE" id="PS50851"/>
    </source>
</evidence>
<dbReference type="RefSeq" id="WP_119116542.1">
    <property type="nucleotide sequence ID" value="NZ_QWVS01000013.1"/>
</dbReference>
<comment type="caution">
    <text evidence="2">The sequence shown here is derived from an EMBL/GenBank/DDBJ whole genome shotgun (WGS) entry which is preliminary data.</text>
</comment>
<protein>
    <submittedName>
        <fullName evidence="2">Chemotaxis protein CheW</fullName>
    </submittedName>
</protein>
<dbReference type="SUPFAM" id="SSF50341">
    <property type="entry name" value="CheW-like"/>
    <property type="match status" value="1"/>
</dbReference>
<dbReference type="PANTHER" id="PTHR22617">
    <property type="entry name" value="CHEMOTAXIS SENSOR HISTIDINE KINASE-RELATED"/>
    <property type="match status" value="1"/>
</dbReference>
<feature type="domain" description="CheW-like" evidence="1">
    <location>
        <begin position="9"/>
        <end position="149"/>
    </location>
</feature>
<dbReference type="Proteomes" id="UP000266016">
    <property type="component" value="Unassembled WGS sequence"/>
</dbReference>
<sequence length="157" mass="17706">MTAVSTEQEMKIIVFQIKDKEYALPVERVRGIEKLLHITRVPKTLPFIKGVINLRGVITPIIDLRIRFGFDEVVYNESTRIIIVVIEGMEVGLIVDSANDVMDIPVASIEPQPEVVGHRIDEYISGVAKIDKRLLILVNLEKTLSLDALQESMRKEG</sequence>
<dbReference type="Gene3D" id="2.40.50.180">
    <property type="entry name" value="CheA-289, Domain 4"/>
    <property type="match status" value="1"/>
</dbReference>
<proteinExistence type="predicted"/>
<keyword evidence="3" id="KW-1185">Reference proteome</keyword>
<dbReference type="PANTHER" id="PTHR22617:SF23">
    <property type="entry name" value="CHEMOTAXIS PROTEIN CHEW"/>
    <property type="match status" value="1"/>
</dbReference>
<dbReference type="GO" id="GO:0007165">
    <property type="term" value="P:signal transduction"/>
    <property type="evidence" value="ECO:0007669"/>
    <property type="project" value="InterPro"/>
</dbReference>
<evidence type="ECO:0000313" key="2">
    <source>
        <dbReference type="EMBL" id="RID87148.1"/>
    </source>
</evidence>
<dbReference type="EMBL" id="QWVS01000013">
    <property type="protein sequence ID" value="RID87148.1"/>
    <property type="molecule type" value="Genomic_DNA"/>
</dbReference>